<protein>
    <submittedName>
        <fullName evidence="1">Uncharacterized protein</fullName>
    </submittedName>
</protein>
<name>A0A7U9P544_GEOTM</name>
<organism evidence="1 2">
    <name type="scientific">Geobacillus thermopakistaniensis (strain MAS1)</name>
    <dbReference type="NCBI Taxonomy" id="1408282"/>
    <lineage>
        <taxon>Bacteria</taxon>
        <taxon>Bacillati</taxon>
        <taxon>Bacillota</taxon>
        <taxon>Bacilli</taxon>
        <taxon>Bacillales</taxon>
        <taxon>Anoxybacillaceae</taxon>
        <taxon>Geobacillus</taxon>
    </lineage>
</organism>
<dbReference type="Proteomes" id="UP000018339">
    <property type="component" value="Unassembled WGS sequence"/>
</dbReference>
<comment type="caution">
    <text evidence="1">The sequence shown here is derived from an EMBL/GenBank/DDBJ whole genome shotgun (WGS) entry which is preliminary data.</text>
</comment>
<accession>A0A7U9P544</accession>
<evidence type="ECO:0000313" key="2">
    <source>
        <dbReference type="Proteomes" id="UP000018339"/>
    </source>
</evidence>
<reference evidence="1 2" key="1">
    <citation type="journal article" date="2014" name="Genome Announc.">
        <title>Draft Genome Sequence of Geobacillus thermopakistaniensis Strain MAS1.</title>
        <authorList>
            <person name="Siddiqui M.A."/>
            <person name="Rashid N."/>
            <person name="Ayyampalayam S."/>
            <person name="Whitman W.B."/>
        </authorList>
    </citation>
    <scope>NUCLEOTIDE SEQUENCE [LARGE SCALE GENOMIC DNA]</scope>
    <source>
        <strain evidence="1 2">MAS1</strain>
    </source>
</reference>
<dbReference type="EMBL" id="AYSF01000074">
    <property type="protein sequence ID" value="ESU71232.1"/>
    <property type="molecule type" value="Genomic_DNA"/>
</dbReference>
<dbReference type="AlphaFoldDB" id="A0A7U9P544"/>
<sequence>MCYNKTNNRPNVFVGSLIVLTEQFMIRELGVSKRRARLFVTGEAQTLEQGTHLWESGFKTKASTARLGLATLRNQQHFPYADGRIGVLFCQQNAVASFAVLMVG</sequence>
<keyword evidence="2" id="KW-1185">Reference proteome</keyword>
<gene>
    <name evidence="1" type="ORF">T260_14525</name>
</gene>
<proteinExistence type="predicted"/>
<evidence type="ECO:0000313" key="1">
    <source>
        <dbReference type="EMBL" id="ESU71232.1"/>
    </source>
</evidence>